<dbReference type="PANTHER" id="PTHR16220:SF0">
    <property type="entry name" value="WD REPEAT-CONTAINING PROTEIN WRAP73"/>
    <property type="match status" value="1"/>
</dbReference>
<reference evidence="2 3" key="1">
    <citation type="submission" date="2024-01" db="EMBL/GenBank/DDBJ databases">
        <authorList>
            <person name="Allen C."/>
            <person name="Tagirdzhanova G."/>
        </authorList>
    </citation>
    <scope>NUCLEOTIDE SEQUENCE [LARGE SCALE GENOMIC DNA]</scope>
</reference>
<protein>
    <submittedName>
        <fullName evidence="2">Uncharacterized protein</fullName>
    </submittedName>
</protein>
<name>A0ABP0BMY9_9PEZI</name>
<organism evidence="2 3">
    <name type="scientific">Sporothrix eucalyptigena</name>
    <dbReference type="NCBI Taxonomy" id="1812306"/>
    <lineage>
        <taxon>Eukaryota</taxon>
        <taxon>Fungi</taxon>
        <taxon>Dikarya</taxon>
        <taxon>Ascomycota</taxon>
        <taxon>Pezizomycotina</taxon>
        <taxon>Sordariomycetes</taxon>
        <taxon>Sordariomycetidae</taxon>
        <taxon>Ophiostomatales</taxon>
        <taxon>Ophiostomataceae</taxon>
        <taxon>Sporothrix</taxon>
    </lineage>
</organism>
<feature type="region of interest" description="Disordered" evidence="1">
    <location>
        <begin position="257"/>
        <end position="285"/>
    </location>
</feature>
<evidence type="ECO:0000313" key="2">
    <source>
        <dbReference type="EMBL" id="CAK7220574.1"/>
    </source>
</evidence>
<dbReference type="EMBL" id="CAWUHD010000036">
    <property type="protein sequence ID" value="CAK7220574.1"/>
    <property type="molecule type" value="Genomic_DNA"/>
</dbReference>
<dbReference type="InterPro" id="IPR052778">
    <property type="entry name" value="Centrosome-WD_assoc"/>
</dbReference>
<gene>
    <name evidence="2" type="ORF">SEUCBS140593_004279</name>
</gene>
<evidence type="ECO:0000256" key="1">
    <source>
        <dbReference type="SAM" id="MobiDB-lite"/>
    </source>
</evidence>
<evidence type="ECO:0000313" key="3">
    <source>
        <dbReference type="Proteomes" id="UP001642482"/>
    </source>
</evidence>
<keyword evidence="3" id="KW-1185">Reference proteome</keyword>
<dbReference type="Proteomes" id="UP001642482">
    <property type="component" value="Unassembled WGS sequence"/>
</dbReference>
<feature type="region of interest" description="Disordered" evidence="1">
    <location>
        <begin position="320"/>
        <end position="341"/>
    </location>
</feature>
<comment type="caution">
    <text evidence="2">The sequence shown here is derived from an EMBL/GenBank/DDBJ whole genome shotgun (WGS) entry which is preliminary data.</text>
</comment>
<proteinExistence type="predicted"/>
<dbReference type="SUPFAM" id="SSF82171">
    <property type="entry name" value="DPP6 N-terminal domain-like"/>
    <property type="match status" value="1"/>
</dbReference>
<dbReference type="PANTHER" id="PTHR16220">
    <property type="entry name" value="WD REPEAT PROTEIN 8-RELATED"/>
    <property type="match status" value="1"/>
</dbReference>
<accession>A0ABP0BMY9</accession>
<sequence length="341" mass="36103">MQGSIRDMHHAYHGLLTLANVCAASSQCLPSPDGRCVATLLPTGVHIRAVERLDEVASVVALPSDLSVAAVISFQWSPSSQRLLVATSDVILVAAADAPTGEQPFRAVIRNPTLPVVAKPTLIGFGPSDDLVCVCSAFGIKFVVFHLQTGAAVAIENPKLFSSAAVCSRGYSFRPASHHMALLIRTDGKDFVCVRDPSALTPVATWEPDTIDAQGLIWGPDGRWLVVWESPAHGHKILFYTPDGHLFKTWTGATSGIDKKLPRPGGDSEEDQDTSSSGPHAETSEVDELLGSGVRLVQFPANARLLAVGDASRACPNASCQRVNGGVAPNGASHSARHLRK</sequence>